<evidence type="ECO:0000313" key="2">
    <source>
        <dbReference type="Proteomes" id="UP000075806"/>
    </source>
</evidence>
<proteinExistence type="predicted"/>
<dbReference type="STRING" id="519424.AZF04_03295"/>
<comment type="caution">
    <text evidence="1">The sequence shown here is derived from an EMBL/GenBank/DDBJ whole genome shotgun (WGS) entry which is preliminary data.</text>
</comment>
<protein>
    <submittedName>
        <fullName evidence="1">Haloacid dehalogenase</fullName>
    </submittedName>
</protein>
<dbReference type="RefSeq" id="WP_061948195.1">
    <property type="nucleotide sequence ID" value="NZ_LTAO01000012.1"/>
</dbReference>
<gene>
    <name evidence="1" type="ORF">AZF04_03295</name>
</gene>
<dbReference type="Pfam" id="PF08282">
    <property type="entry name" value="Hydrolase_3"/>
    <property type="match status" value="1"/>
</dbReference>
<dbReference type="Proteomes" id="UP000075806">
    <property type="component" value="Unassembled WGS sequence"/>
</dbReference>
<dbReference type="GO" id="GO:0005829">
    <property type="term" value="C:cytosol"/>
    <property type="evidence" value="ECO:0007669"/>
    <property type="project" value="TreeGrafter"/>
</dbReference>
<keyword evidence="2" id="KW-1185">Reference proteome</keyword>
<dbReference type="AlphaFoldDB" id="A0A161Q688"/>
<name>A0A161Q688_9BACI</name>
<organism evidence="1 2">
    <name type="scientific">Alkalihalobacillus trypoxylicola</name>
    <dbReference type="NCBI Taxonomy" id="519424"/>
    <lineage>
        <taxon>Bacteria</taxon>
        <taxon>Bacillati</taxon>
        <taxon>Bacillota</taxon>
        <taxon>Bacilli</taxon>
        <taxon>Bacillales</taxon>
        <taxon>Bacillaceae</taxon>
        <taxon>Alkalihalobacillus</taxon>
    </lineage>
</organism>
<dbReference type="NCBIfam" id="TIGR01484">
    <property type="entry name" value="HAD-SF-IIB"/>
    <property type="match status" value="1"/>
</dbReference>
<dbReference type="PANTHER" id="PTHR10000">
    <property type="entry name" value="PHOSPHOSERINE PHOSPHATASE"/>
    <property type="match status" value="1"/>
</dbReference>
<dbReference type="InterPro" id="IPR000150">
    <property type="entry name" value="Cof"/>
</dbReference>
<dbReference type="GO" id="GO:0016791">
    <property type="term" value="F:phosphatase activity"/>
    <property type="evidence" value="ECO:0007669"/>
    <property type="project" value="UniProtKB-ARBA"/>
</dbReference>
<dbReference type="NCBIfam" id="TIGR00099">
    <property type="entry name" value="Cof-subfamily"/>
    <property type="match status" value="1"/>
</dbReference>
<dbReference type="Gene3D" id="3.30.1240.10">
    <property type="match status" value="1"/>
</dbReference>
<dbReference type="InterPro" id="IPR023214">
    <property type="entry name" value="HAD_sf"/>
</dbReference>
<reference evidence="1" key="1">
    <citation type="submission" date="2016-02" db="EMBL/GenBank/DDBJ databases">
        <title>Genome sequence of Bacillus trypoxylicola KCTC 13244(T).</title>
        <authorList>
            <person name="Jeong H."/>
            <person name="Park S.-H."/>
            <person name="Choi S.-K."/>
        </authorList>
    </citation>
    <scope>NUCLEOTIDE SEQUENCE [LARGE SCALE GENOMIC DNA]</scope>
    <source>
        <strain evidence="1">KCTC 13244</strain>
    </source>
</reference>
<dbReference type="SUPFAM" id="SSF56784">
    <property type="entry name" value="HAD-like"/>
    <property type="match status" value="1"/>
</dbReference>
<dbReference type="CDD" id="cd07516">
    <property type="entry name" value="HAD_Pase"/>
    <property type="match status" value="1"/>
</dbReference>
<dbReference type="OrthoDB" id="9790031at2"/>
<dbReference type="GO" id="GO:0000287">
    <property type="term" value="F:magnesium ion binding"/>
    <property type="evidence" value="ECO:0007669"/>
    <property type="project" value="TreeGrafter"/>
</dbReference>
<dbReference type="InterPro" id="IPR036412">
    <property type="entry name" value="HAD-like_sf"/>
</dbReference>
<dbReference type="InterPro" id="IPR006379">
    <property type="entry name" value="HAD-SF_hydro_IIB"/>
</dbReference>
<dbReference type="Gene3D" id="3.40.50.1000">
    <property type="entry name" value="HAD superfamily/HAD-like"/>
    <property type="match status" value="1"/>
</dbReference>
<accession>A0A161Q688</accession>
<sequence length="280" mass="32273">MIYRMLALNIDGAIIQSNSKISRQTKAAIDYVKSKGVVVTLVTSKPFLYAAKMAKILKVDGYLVTSDGAFVAKEKDQPFYYQRIEEVQAEEMVDILERYECHIRLYHENYSLGNKMKEKKQLLAKMTLELDEPRFYPLTFVDSVYEKLLEQPMAPLKIQAQFYRENDRELAITQIKKMNQSFLIMKGKNNQLEVMNEGVSKAQSLRMLAQFLEIKLEDMVAVGVSENDIEMIQQAGLGVAMGNASHKVREEADWITRSTEEDGVSYMIKEVFRKQLRVQI</sequence>
<dbReference type="PANTHER" id="PTHR10000:SF50">
    <property type="entry name" value="STRESS RESPONSE PROTEIN YHAX"/>
    <property type="match status" value="1"/>
</dbReference>
<evidence type="ECO:0000313" key="1">
    <source>
        <dbReference type="EMBL" id="KYG31818.1"/>
    </source>
</evidence>
<dbReference type="EMBL" id="LTAO01000012">
    <property type="protein sequence ID" value="KYG31818.1"/>
    <property type="molecule type" value="Genomic_DNA"/>
</dbReference>